<dbReference type="GO" id="GO:0004479">
    <property type="term" value="F:methionyl-tRNA formyltransferase activity"/>
    <property type="evidence" value="ECO:0007669"/>
    <property type="project" value="UniProtKB-UniRule"/>
</dbReference>
<dbReference type="InterPro" id="IPR044135">
    <property type="entry name" value="Met-tRNA-FMT_C"/>
</dbReference>
<evidence type="ECO:0000256" key="9">
    <source>
        <dbReference type="SAM" id="MobiDB-lite"/>
    </source>
</evidence>
<evidence type="ECO:0000256" key="6">
    <source>
        <dbReference type="ARBA" id="ARBA00022917"/>
    </source>
</evidence>
<feature type="domain" description="Formyl transferase C-terminal" evidence="11">
    <location>
        <begin position="211"/>
        <end position="294"/>
    </location>
</feature>
<keyword evidence="5 8" id="KW-0808">Transferase</keyword>
<dbReference type="EMBL" id="FOCW01000004">
    <property type="protein sequence ID" value="SEN69690.1"/>
    <property type="molecule type" value="Genomic_DNA"/>
</dbReference>
<dbReference type="PANTHER" id="PTHR11138:SF5">
    <property type="entry name" value="METHIONYL-TRNA FORMYLTRANSFERASE, MITOCHONDRIAL"/>
    <property type="match status" value="1"/>
</dbReference>
<dbReference type="Proteomes" id="UP000199531">
    <property type="component" value="Unassembled WGS sequence"/>
</dbReference>
<evidence type="ECO:0000256" key="4">
    <source>
        <dbReference type="ARBA" id="ARBA00016014"/>
    </source>
</evidence>
<dbReference type="AlphaFoldDB" id="A0A1H8ILB1"/>
<keyword evidence="6 8" id="KW-0648">Protein biosynthesis</keyword>
<dbReference type="Pfam" id="PF02911">
    <property type="entry name" value="Formyl_trans_C"/>
    <property type="match status" value="1"/>
</dbReference>
<evidence type="ECO:0000259" key="11">
    <source>
        <dbReference type="Pfam" id="PF02911"/>
    </source>
</evidence>
<protein>
    <recommendedName>
        <fullName evidence="4 8">Methionyl-tRNA formyltransferase</fullName>
        <ecNumber evidence="3 8">2.1.2.9</ecNumber>
    </recommendedName>
</protein>
<comment type="similarity">
    <text evidence="2 8">Belongs to the Fmt family.</text>
</comment>
<comment type="function">
    <text evidence="1 8">Attaches a formyl group to the free amino group of methionyl-tRNA(fMet). The formyl group appears to play a dual role in the initiator identity of N-formylmethionyl-tRNA by promoting its recognition by IF2 and preventing the misappropriation of this tRNA by the elongation apparatus.</text>
</comment>
<evidence type="ECO:0000256" key="1">
    <source>
        <dbReference type="ARBA" id="ARBA00002606"/>
    </source>
</evidence>
<dbReference type="NCBIfam" id="TIGR00460">
    <property type="entry name" value="fmt"/>
    <property type="match status" value="1"/>
</dbReference>
<dbReference type="Pfam" id="PF00551">
    <property type="entry name" value="Formyl_trans_N"/>
    <property type="match status" value="1"/>
</dbReference>
<keyword evidence="13" id="KW-1185">Reference proteome</keyword>
<dbReference type="EC" id="2.1.2.9" evidence="3 8"/>
<evidence type="ECO:0000256" key="2">
    <source>
        <dbReference type="ARBA" id="ARBA00010699"/>
    </source>
</evidence>
<evidence type="ECO:0000256" key="3">
    <source>
        <dbReference type="ARBA" id="ARBA00012261"/>
    </source>
</evidence>
<dbReference type="HAMAP" id="MF_00182">
    <property type="entry name" value="Formyl_trans"/>
    <property type="match status" value="1"/>
</dbReference>
<dbReference type="CDD" id="cd08646">
    <property type="entry name" value="FMT_core_Met-tRNA-FMT_N"/>
    <property type="match status" value="1"/>
</dbReference>
<dbReference type="InterPro" id="IPR002376">
    <property type="entry name" value="Formyl_transf_N"/>
</dbReference>
<dbReference type="SUPFAM" id="SSF53328">
    <property type="entry name" value="Formyltransferase"/>
    <property type="match status" value="1"/>
</dbReference>
<accession>A0A1H8ILB1</accession>
<dbReference type="InterPro" id="IPR005793">
    <property type="entry name" value="Formyl_trans_C"/>
</dbReference>
<dbReference type="RefSeq" id="WP_091816881.1">
    <property type="nucleotide sequence ID" value="NZ_FOCW01000004.1"/>
</dbReference>
<dbReference type="STRING" id="1121117.SAMN02745977_01816"/>
<reference evidence="12 13" key="1">
    <citation type="submission" date="2016-10" db="EMBL/GenBank/DDBJ databases">
        <authorList>
            <person name="de Groot N.N."/>
        </authorList>
    </citation>
    <scope>NUCLEOTIDE SEQUENCE [LARGE SCALE GENOMIC DNA]</scope>
    <source>
        <strain evidence="12 13">DSM 15123</strain>
    </source>
</reference>
<dbReference type="Gene3D" id="3.10.25.10">
    <property type="entry name" value="Formyl transferase, C-terminal domain"/>
    <property type="match status" value="1"/>
</dbReference>
<dbReference type="InterPro" id="IPR036477">
    <property type="entry name" value="Formyl_transf_N_sf"/>
</dbReference>
<dbReference type="PANTHER" id="PTHR11138">
    <property type="entry name" value="METHIONYL-TRNA FORMYLTRANSFERASE"/>
    <property type="match status" value="1"/>
</dbReference>
<dbReference type="PROSITE" id="PS00373">
    <property type="entry name" value="GART"/>
    <property type="match status" value="1"/>
</dbReference>
<sequence length="362" mass="38138">MKVVFAGTPEFAQVALERLLAAGFEVPLVLTQPDRPAGRGMKLQASPVKQTALAHGIPVAQPLSLRLDGKYPDDAAAAREALLAAQPDVMVVAAYGLILPQWVLDLPRLGCLNIHASLLPRWRGAAPIHRAIEAGDAATGITIMQMDAGLDTGDMLLVEQLPIAADDTTATLHDKLATLGGRLIVEALELAACGGFRPVRQPEAGVTYAHKIEKAEALVDWNLPAEQIGRRVRAFNPFPAALTHARTPEGKSEPVKIWRAQVSGMPVLAAARPGEVLALDAQGIHVACGSDSVRNPESLLANSPVVTAPDSEPRGDAGPQPKGQRSALCLTELQRAGGKRLPAADWLRGFALPVGSLLGAQD</sequence>
<dbReference type="OrthoDB" id="9802815at2"/>
<evidence type="ECO:0000313" key="13">
    <source>
        <dbReference type="Proteomes" id="UP000199531"/>
    </source>
</evidence>
<feature type="domain" description="Formyl transferase N-terminal" evidence="10">
    <location>
        <begin position="1"/>
        <end position="188"/>
    </location>
</feature>
<evidence type="ECO:0000256" key="8">
    <source>
        <dbReference type="HAMAP-Rule" id="MF_00182"/>
    </source>
</evidence>
<dbReference type="InterPro" id="IPR001555">
    <property type="entry name" value="GART_AS"/>
</dbReference>
<dbReference type="InterPro" id="IPR041711">
    <property type="entry name" value="Met-tRNA-FMT_N"/>
</dbReference>
<evidence type="ECO:0000256" key="7">
    <source>
        <dbReference type="ARBA" id="ARBA00048558"/>
    </source>
</evidence>
<evidence type="ECO:0000259" key="10">
    <source>
        <dbReference type="Pfam" id="PF00551"/>
    </source>
</evidence>
<feature type="binding site" evidence="8">
    <location>
        <begin position="117"/>
        <end position="120"/>
    </location>
    <ligand>
        <name>(6S)-5,6,7,8-tetrahydrofolate</name>
        <dbReference type="ChEBI" id="CHEBI:57453"/>
    </ligand>
</feature>
<dbReference type="SUPFAM" id="SSF50486">
    <property type="entry name" value="FMT C-terminal domain-like"/>
    <property type="match status" value="2"/>
</dbReference>
<evidence type="ECO:0000256" key="5">
    <source>
        <dbReference type="ARBA" id="ARBA00022679"/>
    </source>
</evidence>
<dbReference type="CDD" id="cd08704">
    <property type="entry name" value="Met_tRNA_FMT_C"/>
    <property type="match status" value="1"/>
</dbReference>
<dbReference type="InterPro" id="IPR005794">
    <property type="entry name" value="Fmt"/>
</dbReference>
<evidence type="ECO:0000313" key="12">
    <source>
        <dbReference type="EMBL" id="SEN69690.1"/>
    </source>
</evidence>
<feature type="region of interest" description="Disordered" evidence="9">
    <location>
        <begin position="303"/>
        <end position="327"/>
    </location>
</feature>
<dbReference type="InterPro" id="IPR011034">
    <property type="entry name" value="Formyl_transferase-like_C_sf"/>
</dbReference>
<name>A0A1H8ILB1_9BURK</name>
<dbReference type="Gene3D" id="3.40.50.170">
    <property type="entry name" value="Formyl transferase, N-terminal domain"/>
    <property type="match status" value="1"/>
</dbReference>
<comment type="catalytic activity">
    <reaction evidence="7 8">
        <text>L-methionyl-tRNA(fMet) + (6R)-10-formyltetrahydrofolate = N-formyl-L-methionyl-tRNA(fMet) + (6S)-5,6,7,8-tetrahydrofolate + H(+)</text>
        <dbReference type="Rhea" id="RHEA:24380"/>
        <dbReference type="Rhea" id="RHEA-COMP:9952"/>
        <dbReference type="Rhea" id="RHEA-COMP:9953"/>
        <dbReference type="ChEBI" id="CHEBI:15378"/>
        <dbReference type="ChEBI" id="CHEBI:57453"/>
        <dbReference type="ChEBI" id="CHEBI:78530"/>
        <dbReference type="ChEBI" id="CHEBI:78844"/>
        <dbReference type="ChEBI" id="CHEBI:195366"/>
        <dbReference type="EC" id="2.1.2.9"/>
    </reaction>
</comment>
<organism evidence="12 13">
    <name type="scientific">Brachymonas denitrificans DSM 15123</name>
    <dbReference type="NCBI Taxonomy" id="1121117"/>
    <lineage>
        <taxon>Bacteria</taxon>
        <taxon>Pseudomonadati</taxon>
        <taxon>Pseudomonadota</taxon>
        <taxon>Betaproteobacteria</taxon>
        <taxon>Burkholderiales</taxon>
        <taxon>Comamonadaceae</taxon>
        <taxon>Brachymonas</taxon>
    </lineage>
</organism>
<dbReference type="InterPro" id="IPR037022">
    <property type="entry name" value="Formyl_trans_C_sf"/>
</dbReference>
<dbReference type="GO" id="GO:0005829">
    <property type="term" value="C:cytosol"/>
    <property type="evidence" value="ECO:0007669"/>
    <property type="project" value="TreeGrafter"/>
</dbReference>
<proteinExistence type="inferred from homology"/>
<gene>
    <name evidence="8" type="primary">fmt</name>
    <name evidence="12" type="ORF">SAMN02745977_01816</name>
</gene>